<gene>
    <name evidence="1" type="ORF">ACFP1K_06595</name>
</gene>
<comment type="caution">
    <text evidence="1">The sequence shown here is derived from an EMBL/GenBank/DDBJ whole genome shotgun (WGS) entry which is preliminary data.</text>
</comment>
<evidence type="ECO:0000313" key="2">
    <source>
        <dbReference type="Proteomes" id="UP001596137"/>
    </source>
</evidence>
<keyword evidence="2" id="KW-1185">Reference proteome</keyword>
<dbReference type="Proteomes" id="UP001596137">
    <property type="component" value="Unassembled WGS sequence"/>
</dbReference>
<organism evidence="1 2">
    <name type="scientific">Sphaerisporangium aureirubrum</name>
    <dbReference type="NCBI Taxonomy" id="1544736"/>
    <lineage>
        <taxon>Bacteria</taxon>
        <taxon>Bacillati</taxon>
        <taxon>Actinomycetota</taxon>
        <taxon>Actinomycetes</taxon>
        <taxon>Streptosporangiales</taxon>
        <taxon>Streptosporangiaceae</taxon>
        <taxon>Sphaerisporangium</taxon>
    </lineage>
</organism>
<proteinExistence type="predicted"/>
<dbReference type="EMBL" id="JBHSRF010000006">
    <property type="protein sequence ID" value="MFC6080822.1"/>
    <property type="molecule type" value="Genomic_DNA"/>
</dbReference>
<protein>
    <recommendedName>
        <fullName evidence="3">Arginase</fullName>
    </recommendedName>
</protein>
<evidence type="ECO:0000313" key="1">
    <source>
        <dbReference type="EMBL" id="MFC6080822.1"/>
    </source>
</evidence>
<name>A0ABW1NDG7_9ACTN</name>
<sequence length="347" mass="36701">MLDSPLFVNMTRWGALYGGPGAIWGPARVTPVADQVENQLGLGPGGLPRLLPASNASDDLDYILPLTRVNLNLPNPLFAHAVGSQAGGAFHNGQVQLDHLRGAMNSVWPALANPCYAIIDSDAAHHVSLLLAELAFANVAAGRAKIVINFDAHTDYSPAAMNAASLRCDNWGSFTIRPVGAWLPIADAYVMIGNRAGGGLAPVPAWSNTTCRLRAPNVQSQNLAGATVRLQMQSLINLLNANIVALNAGAAWNGYDVYVTVDRDFQQTSFTDYGDGAYAPVAAWQAVHDVLDELNNNVANVSFAGFDLCGLPTYAGGSVTAGPLAPQQRFDLALQDVQNFENEIAAL</sequence>
<evidence type="ECO:0008006" key="3">
    <source>
        <dbReference type="Google" id="ProtNLM"/>
    </source>
</evidence>
<dbReference type="RefSeq" id="WP_380747993.1">
    <property type="nucleotide sequence ID" value="NZ_JBHSRF010000006.1"/>
</dbReference>
<reference evidence="2" key="1">
    <citation type="journal article" date="2019" name="Int. J. Syst. Evol. Microbiol.">
        <title>The Global Catalogue of Microorganisms (GCM) 10K type strain sequencing project: providing services to taxonomists for standard genome sequencing and annotation.</title>
        <authorList>
            <consortium name="The Broad Institute Genomics Platform"/>
            <consortium name="The Broad Institute Genome Sequencing Center for Infectious Disease"/>
            <person name="Wu L."/>
            <person name="Ma J."/>
        </authorList>
    </citation>
    <scope>NUCLEOTIDE SEQUENCE [LARGE SCALE GENOMIC DNA]</scope>
    <source>
        <strain evidence="2">JCM 30346</strain>
    </source>
</reference>
<accession>A0ABW1NDG7</accession>